<feature type="domain" description="SAM" evidence="1">
    <location>
        <begin position="23"/>
        <end position="58"/>
    </location>
</feature>
<keyword evidence="3" id="KW-1185">Reference proteome</keyword>
<evidence type="ECO:0000259" key="1">
    <source>
        <dbReference type="Pfam" id="PF07647"/>
    </source>
</evidence>
<dbReference type="AlphaFoldDB" id="A0A1Q3CPL5"/>
<evidence type="ECO:0000313" key="3">
    <source>
        <dbReference type="Proteomes" id="UP000187406"/>
    </source>
</evidence>
<sequence>MDWFSWLSKSGLDSSLIYEYGLAFSRNELQAEDLAYFNHEFLQSMGISVAKHRLEILKLAKKEIKAGPNSLSKLVLAINKTKKCVTKYFTKWGSHEEAVIAAVPVTEPARYRDQWRGALTRKYKSDKDFKVELPMIKTRNVAKSGPLDGRMLQEKLMVTNGNLKLSGPLDRKVQDRLVFSYKSPKLSGPLDGRVNGNGMYCTRSPLSEPMEFAKYPSPKLHSDSKDKLIGNGDYDDHSLWAALFLDMKPT</sequence>
<proteinExistence type="predicted"/>
<comment type="caution">
    <text evidence="2">The sequence shown here is derived from an EMBL/GenBank/DDBJ whole genome shotgun (WGS) entry which is preliminary data.</text>
</comment>
<gene>
    <name evidence="2" type="ORF">CFOL_v3_25525</name>
</gene>
<dbReference type="SUPFAM" id="SSF47769">
    <property type="entry name" value="SAM/Pointed domain"/>
    <property type="match status" value="1"/>
</dbReference>
<dbReference type="Proteomes" id="UP000187406">
    <property type="component" value="Unassembled WGS sequence"/>
</dbReference>
<evidence type="ECO:0000313" key="2">
    <source>
        <dbReference type="EMBL" id="GAV82072.1"/>
    </source>
</evidence>
<dbReference type="PANTHER" id="PTHR33915">
    <property type="entry name" value="OSJNBA0033G05.11 PROTEIN"/>
    <property type="match status" value="1"/>
</dbReference>
<dbReference type="CDD" id="cd09487">
    <property type="entry name" value="SAM_superfamily"/>
    <property type="match status" value="1"/>
</dbReference>
<dbReference type="STRING" id="3775.A0A1Q3CPL5"/>
<dbReference type="EMBL" id="BDDD01002552">
    <property type="protein sequence ID" value="GAV82072.1"/>
    <property type="molecule type" value="Genomic_DNA"/>
</dbReference>
<dbReference type="InterPro" id="IPR013761">
    <property type="entry name" value="SAM/pointed_sf"/>
</dbReference>
<organism evidence="2 3">
    <name type="scientific">Cephalotus follicularis</name>
    <name type="common">Albany pitcher plant</name>
    <dbReference type="NCBI Taxonomy" id="3775"/>
    <lineage>
        <taxon>Eukaryota</taxon>
        <taxon>Viridiplantae</taxon>
        <taxon>Streptophyta</taxon>
        <taxon>Embryophyta</taxon>
        <taxon>Tracheophyta</taxon>
        <taxon>Spermatophyta</taxon>
        <taxon>Magnoliopsida</taxon>
        <taxon>eudicotyledons</taxon>
        <taxon>Gunneridae</taxon>
        <taxon>Pentapetalae</taxon>
        <taxon>rosids</taxon>
        <taxon>fabids</taxon>
        <taxon>Oxalidales</taxon>
        <taxon>Cephalotaceae</taxon>
        <taxon>Cephalotus</taxon>
    </lineage>
</organism>
<dbReference type="Pfam" id="PF07647">
    <property type="entry name" value="SAM_2"/>
    <property type="match status" value="1"/>
</dbReference>
<dbReference type="PANTHER" id="PTHR33915:SF3">
    <property type="entry name" value="STERILE ALPHA MOTIF (SAM) DOMAIN PROTEIN"/>
    <property type="match status" value="1"/>
</dbReference>
<dbReference type="Gene3D" id="1.10.150.50">
    <property type="entry name" value="Transcription Factor, Ets-1"/>
    <property type="match status" value="1"/>
</dbReference>
<accession>A0A1Q3CPL5</accession>
<dbReference type="InParanoid" id="A0A1Q3CPL5"/>
<protein>
    <submittedName>
        <fullName evidence="2">SAM_2 domain-containing protein</fullName>
    </submittedName>
</protein>
<dbReference type="OrthoDB" id="1887912at2759"/>
<reference evidence="3" key="1">
    <citation type="submission" date="2016-04" db="EMBL/GenBank/DDBJ databases">
        <title>Cephalotus genome sequencing.</title>
        <authorList>
            <person name="Fukushima K."/>
            <person name="Hasebe M."/>
            <person name="Fang X."/>
        </authorList>
    </citation>
    <scope>NUCLEOTIDE SEQUENCE [LARGE SCALE GENOMIC DNA]</scope>
    <source>
        <strain evidence="3">cv. St1</strain>
    </source>
</reference>
<dbReference type="InterPro" id="IPR001660">
    <property type="entry name" value="SAM"/>
</dbReference>
<name>A0A1Q3CPL5_CEPFO</name>